<evidence type="ECO:0008006" key="8">
    <source>
        <dbReference type="Google" id="ProtNLM"/>
    </source>
</evidence>
<evidence type="ECO:0000256" key="4">
    <source>
        <dbReference type="RuleBase" id="RU003512"/>
    </source>
</evidence>
<keyword evidence="5" id="KW-1133">Transmembrane helix</keyword>
<evidence type="ECO:0000313" key="6">
    <source>
        <dbReference type="EMBL" id="PIX74110.1"/>
    </source>
</evidence>
<keyword evidence="3" id="KW-0732">Signal</keyword>
<dbReference type="InterPro" id="IPR006128">
    <property type="entry name" value="Lipoprotein_PsaA-like"/>
</dbReference>
<gene>
    <name evidence="6" type="ORF">COZ39_01075</name>
</gene>
<dbReference type="Gene3D" id="3.40.50.1980">
    <property type="entry name" value="Nitrogenase molybdenum iron protein domain"/>
    <property type="match status" value="1"/>
</dbReference>
<dbReference type="InterPro" id="IPR006127">
    <property type="entry name" value="ZnuA-like"/>
</dbReference>
<evidence type="ECO:0000256" key="3">
    <source>
        <dbReference type="ARBA" id="ARBA00022729"/>
    </source>
</evidence>
<dbReference type="PRINTS" id="PR00691">
    <property type="entry name" value="ADHESINB"/>
</dbReference>
<evidence type="ECO:0000256" key="2">
    <source>
        <dbReference type="ARBA" id="ARBA00022448"/>
    </source>
</evidence>
<dbReference type="GO" id="GO:0007155">
    <property type="term" value="P:cell adhesion"/>
    <property type="evidence" value="ECO:0007669"/>
    <property type="project" value="InterPro"/>
</dbReference>
<sequence>MKKILFSIEVVVIIGLGIFTVANSTQKLKKDSKRLTVVTTLFPLYDFVKIIGQDKVEVSLLLPPGVEAHSFEPKPSDIVRINKSDLFIYTGKFMEPWAEDIIKGVTNKKVVSVNSSTGIDLMKLTEGMPDEAHGFDPHIWLDFENNKIMLDNIVKAFT</sequence>
<proteinExistence type="inferred from homology"/>
<keyword evidence="2 4" id="KW-0813">Transport</keyword>
<accession>A0A2M7M0V1</accession>
<keyword evidence="5" id="KW-0472">Membrane</keyword>
<dbReference type="GO" id="GO:0030001">
    <property type="term" value="P:metal ion transport"/>
    <property type="evidence" value="ECO:0007669"/>
    <property type="project" value="InterPro"/>
</dbReference>
<evidence type="ECO:0000256" key="1">
    <source>
        <dbReference type="ARBA" id="ARBA00011028"/>
    </source>
</evidence>
<dbReference type="InterPro" id="IPR006129">
    <property type="entry name" value="AdhesinB"/>
</dbReference>
<dbReference type="PANTHER" id="PTHR42953">
    <property type="entry name" value="HIGH-AFFINITY ZINC UPTAKE SYSTEM PROTEIN ZNUA-RELATED"/>
    <property type="match status" value="1"/>
</dbReference>
<dbReference type="InterPro" id="IPR050492">
    <property type="entry name" value="Bact_metal-bind_prot9"/>
</dbReference>
<organism evidence="6 7">
    <name type="scientific">Candidatus Roizmanbacteria bacterium CG_4_10_14_3_um_filter_33_21</name>
    <dbReference type="NCBI Taxonomy" id="1974830"/>
    <lineage>
        <taxon>Bacteria</taxon>
        <taxon>Candidatus Roizmaniibacteriota</taxon>
    </lineage>
</organism>
<evidence type="ECO:0000313" key="7">
    <source>
        <dbReference type="Proteomes" id="UP000229708"/>
    </source>
</evidence>
<dbReference type="SUPFAM" id="SSF53807">
    <property type="entry name" value="Helical backbone' metal receptor"/>
    <property type="match status" value="1"/>
</dbReference>
<dbReference type="Proteomes" id="UP000229708">
    <property type="component" value="Unassembled WGS sequence"/>
</dbReference>
<dbReference type="PANTHER" id="PTHR42953:SF3">
    <property type="entry name" value="HIGH-AFFINITY ZINC UPTAKE SYSTEM PROTEIN ZNUA"/>
    <property type="match status" value="1"/>
</dbReference>
<dbReference type="EMBL" id="PFJI01000048">
    <property type="protein sequence ID" value="PIX74110.1"/>
    <property type="molecule type" value="Genomic_DNA"/>
</dbReference>
<protein>
    <recommendedName>
        <fullName evidence="8">Zinc ABC transporter substrate-binding protein</fullName>
    </recommendedName>
</protein>
<dbReference type="PRINTS" id="PR00690">
    <property type="entry name" value="ADHESNFAMILY"/>
</dbReference>
<comment type="caution">
    <text evidence="6">The sequence shown here is derived from an EMBL/GenBank/DDBJ whole genome shotgun (WGS) entry which is preliminary data.</text>
</comment>
<dbReference type="AlphaFoldDB" id="A0A2M7M0V1"/>
<feature type="transmembrane region" description="Helical" evidence="5">
    <location>
        <begin position="6"/>
        <end position="25"/>
    </location>
</feature>
<comment type="similarity">
    <text evidence="1 4">Belongs to the bacterial solute-binding protein 9 family.</text>
</comment>
<feature type="non-terminal residue" evidence="6">
    <location>
        <position position="158"/>
    </location>
</feature>
<reference evidence="7" key="1">
    <citation type="submission" date="2017-09" db="EMBL/GenBank/DDBJ databases">
        <title>Depth-based differentiation of microbial function through sediment-hosted aquifers and enrichment of novel symbionts in the deep terrestrial subsurface.</title>
        <authorList>
            <person name="Probst A.J."/>
            <person name="Ladd B."/>
            <person name="Jarett J.K."/>
            <person name="Geller-Mcgrath D.E."/>
            <person name="Sieber C.M.K."/>
            <person name="Emerson J.B."/>
            <person name="Anantharaman K."/>
            <person name="Thomas B.C."/>
            <person name="Malmstrom R."/>
            <person name="Stieglmeier M."/>
            <person name="Klingl A."/>
            <person name="Woyke T."/>
            <person name="Ryan C.M."/>
            <person name="Banfield J.F."/>
        </authorList>
    </citation>
    <scope>NUCLEOTIDE SEQUENCE [LARGE SCALE GENOMIC DNA]</scope>
</reference>
<dbReference type="Pfam" id="PF01297">
    <property type="entry name" value="ZnuA"/>
    <property type="match status" value="1"/>
</dbReference>
<evidence type="ECO:0000256" key="5">
    <source>
        <dbReference type="SAM" id="Phobius"/>
    </source>
</evidence>
<name>A0A2M7M0V1_9BACT</name>
<dbReference type="GO" id="GO:0046872">
    <property type="term" value="F:metal ion binding"/>
    <property type="evidence" value="ECO:0007669"/>
    <property type="project" value="InterPro"/>
</dbReference>
<keyword evidence="5" id="KW-0812">Transmembrane</keyword>